<dbReference type="PANTHER" id="PTHR40661:SF3">
    <property type="entry name" value="FELS-1 PROPHAGE TRANSCRIPTIONAL REGULATOR"/>
    <property type="match status" value="1"/>
</dbReference>
<dbReference type="PANTHER" id="PTHR40661">
    <property type="match status" value="1"/>
</dbReference>
<reference evidence="5 6" key="1">
    <citation type="submission" date="2016-11" db="EMBL/GenBank/DDBJ databases">
        <authorList>
            <person name="Varghese N."/>
            <person name="Submissions S."/>
        </authorList>
    </citation>
    <scope>NUCLEOTIDE SEQUENCE [LARGE SCALE GENOMIC DNA]</scope>
    <source>
        <strain evidence="5 6">DSM 17919</strain>
    </source>
</reference>
<dbReference type="CDD" id="cd06529">
    <property type="entry name" value="S24_LexA-like"/>
    <property type="match status" value="1"/>
</dbReference>
<dbReference type="EMBL" id="FQZR01000002">
    <property type="protein sequence ID" value="SHI68586.1"/>
    <property type="molecule type" value="Genomic_DNA"/>
</dbReference>
<keyword evidence="1" id="KW-0805">Transcription regulation</keyword>
<dbReference type="InterPro" id="IPR010982">
    <property type="entry name" value="Lambda_DNA-bd_dom_sf"/>
</dbReference>
<dbReference type="RefSeq" id="WP_020001791.1">
    <property type="nucleotide sequence ID" value="NZ_CP192219.1"/>
</dbReference>
<gene>
    <name evidence="5" type="ORF">SAMN05660830_00666</name>
</gene>
<dbReference type="InterPro" id="IPR001387">
    <property type="entry name" value="Cro/C1-type_HTH"/>
</dbReference>
<dbReference type="SUPFAM" id="SSF51306">
    <property type="entry name" value="LexA/Signal peptidase"/>
    <property type="match status" value="1"/>
</dbReference>
<organism evidence="5 6">
    <name type="scientific">Halodesulfovibrio aestuarii</name>
    <dbReference type="NCBI Taxonomy" id="126333"/>
    <lineage>
        <taxon>Bacteria</taxon>
        <taxon>Pseudomonadati</taxon>
        <taxon>Thermodesulfobacteriota</taxon>
        <taxon>Desulfovibrionia</taxon>
        <taxon>Desulfovibrionales</taxon>
        <taxon>Desulfovibrionaceae</taxon>
        <taxon>Halodesulfovibrio</taxon>
    </lineage>
</organism>
<keyword evidence="3" id="KW-0804">Transcription</keyword>
<dbReference type="InterPro" id="IPR010744">
    <property type="entry name" value="Phage_CI_N"/>
</dbReference>
<evidence type="ECO:0000256" key="1">
    <source>
        <dbReference type="ARBA" id="ARBA00023015"/>
    </source>
</evidence>
<proteinExistence type="predicted"/>
<dbReference type="Pfam" id="PF07022">
    <property type="entry name" value="Phage_CI_repr"/>
    <property type="match status" value="1"/>
</dbReference>
<comment type="caution">
    <text evidence="5">The sequence shown here is derived from an EMBL/GenBank/DDBJ whole genome shotgun (WGS) entry which is preliminary data.</text>
</comment>
<dbReference type="SUPFAM" id="SSF47413">
    <property type="entry name" value="lambda repressor-like DNA-binding domains"/>
    <property type="match status" value="1"/>
</dbReference>
<dbReference type="GO" id="GO:0045892">
    <property type="term" value="P:negative regulation of DNA-templated transcription"/>
    <property type="evidence" value="ECO:0007669"/>
    <property type="project" value="InterPro"/>
</dbReference>
<name>A0A8G2FAA5_9BACT</name>
<dbReference type="InterPro" id="IPR015927">
    <property type="entry name" value="Peptidase_S24_S26A/B/C"/>
</dbReference>
<dbReference type="InterPro" id="IPR039418">
    <property type="entry name" value="LexA-like"/>
</dbReference>
<dbReference type="GO" id="GO:0003677">
    <property type="term" value="F:DNA binding"/>
    <property type="evidence" value="ECO:0007669"/>
    <property type="project" value="UniProtKB-KW"/>
</dbReference>
<evidence type="ECO:0000256" key="2">
    <source>
        <dbReference type="ARBA" id="ARBA00023125"/>
    </source>
</evidence>
<dbReference type="Proteomes" id="UP000184001">
    <property type="component" value="Unassembled WGS sequence"/>
</dbReference>
<sequence>MIDFHTFFTRVQKATSISTQQDLAKALGVNRSAITQAKRRNSIPQKWILALSRSFQLSIDWLEFGVGKPDALLDPALLESTTTFAVPKVFARLCAGDGSFEVEATPIEEHIFKESWLAQKGTPSAMVLMDVIGDSMEPCICQGDTVLVDQAQTTLRADIIYAVGVDDSIMVKRVTAEHNKITLLSDNPAYSPISIQGDELLSFRVIGRVVWSARDY</sequence>
<evidence type="ECO:0000259" key="4">
    <source>
        <dbReference type="PROSITE" id="PS50943"/>
    </source>
</evidence>
<evidence type="ECO:0000313" key="6">
    <source>
        <dbReference type="Proteomes" id="UP000184001"/>
    </source>
</evidence>
<accession>A0A8G2FAA5</accession>
<dbReference type="Gene3D" id="1.10.260.40">
    <property type="entry name" value="lambda repressor-like DNA-binding domains"/>
    <property type="match status" value="1"/>
</dbReference>
<dbReference type="AlphaFoldDB" id="A0A8G2FAA5"/>
<dbReference type="InterPro" id="IPR036286">
    <property type="entry name" value="LexA/Signal_pep-like_sf"/>
</dbReference>
<keyword evidence="2" id="KW-0238">DNA-binding</keyword>
<dbReference type="PROSITE" id="PS50943">
    <property type="entry name" value="HTH_CROC1"/>
    <property type="match status" value="1"/>
</dbReference>
<evidence type="ECO:0000313" key="5">
    <source>
        <dbReference type="EMBL" id="SHI68586.1"/>
    </source>
</evidence>
<dbReference type="Pfam" id="PF00717">
    <property type="entry name" value="Peptidase_S24"/>
    <property type="match status" value="1"/>
</dbReference>
<dbReference type="CDD" id="cd00093">
    <property type="entry name" value="HTH_XRE"/>
    <property type="match status" value="1"/>
</dbReference>
<dbReference type="Gene3D" id="2.10.109.10">
    <property type="entry name" value="Umud Fragment, subunit A"/>
    <property type="match status" value="1"/>
</dbReference>
<protein>
    <submittedName>
        <fullName evidence="5">Phage repressor protein C, contains Cro/C1-type HTH and peptisase s24 domains</fullName>
    </submittedName>
</protein>
<evidence type="ECO:0000256" key="3">
    <source>
        <dbReference type="ARBA" id="ARBA00023163"/>
    </source>
</evidence>
<feature type="domain" description="HTH cro/C1-type" evidence="4">
    <location>
        <begin position="19"/>
        <end position="62"/>
    </location>
</feature>